<evidence type="ECO:0000256" key="3">
    <source>
        <dbReference type="ARBA" id="ARBA00023004"/>
    </source>
</evidence>
<dbReference type="AlphaFoldDB" id="A0A929KYU0"/>
<evidence type="ECO:0000313" key="7">
    <source>
        <dbReference type="EMBL" id="MBE9662968.1"/>
    </source>
</evidence>
<dbReference type="EMBL" id="JADFFL010000005">
    <property type="protein sequence ID" value="MBE9662968.1"/>
    <property type="molecule type" value="Genomic_DNA"/>
</dbReference>
<reference evidence="7" key="1">
    <citation type="submission" date="2020-10" db="EMBL/GenBank/DDBJ databases">
        <title>Mucilaginibacter mali sp. nov., isolated from rhizosphere soil of apple orchard.</title>
        <authorList>
            <person name="Lee J.-S."/>
            <person name="Kim H.S."/>
            <person name="Kim J.-S."/>
        </authorList>
    </citation>
    <scope>NUCLEOTIDE SEQUENCE</scope>
    <source>
        <strain evidence="7">KCTC 22746</strain>
    </source>
</reference>
<evidence type="ECO:0000256" key="5">
    <source>
        <dbReference type="SAM" id="SignalP"/>
    </source>
</evidence>
<dbReference type="GO" id="GO:0020037">
    <property type="term" value="F:heme binding"/>
    <property type="evidence" value="ECO:0007669"/>
    <property type="project" value="InterPro"/>
</dbReference>
<dbReference type="PROSITE" id="PS51007">
    <property type="entry name" value="CYTC"/>
    <property type="match status" value="1"/>
</dbReference>
<feature type="domain" description="Cytochrome c" evidence="6">
    <location>
        <begin position="20"/>
        <end position="109"/>
    </location>
</feature>
<dbReference type="PANTHER" id="PTHR35008">
    <property type="entry name" value="BLL4482 PROTEIN-RELATED"/>
    <property type="match status" value="1"/>
</dbReference>
<dbReference type="Proteomes" id="UP000622475">
    <property type="component" value="Unassembled WGS sequence"/>
</dbReference>
<keyword evidence="8" id="KW-1185">Reference proteome</keyword>
<keyword evidence="2 4" id="KW-0479">Metal-binding</keyword>
<dbReference type="InterPro" id="IPR051459">
    <property type="entry name" value="Cytochrome_c-type_DH"/>
</dbReference>
<dbReference type="SUPFAM" id="SSF46626">
    <property type="entry name" value="Cytochrome c"/>
    <property type="match status" value="1"/>
</dbReference>
<feature type="signal peptide" evidence="5">
    <location>
        <begin position="1"/>
        <end position="19"/>
    </location>
</feature>
<dbReference type="GO" id="GO:0009055">
    <property type="term" value="F:electron transfer activity"/>
    <property type="evidence" value="ECO:0007669"/>
    <property type="project" value="InterPro"/>
</dbReference>
<dbReference type="Gene3D" id="1.10.760.10">
    <property type="entry name" value="Cytochrome c-like domain"/>
    <property type="match status" value="1"/>
</dbReference>
<dbReference type="PANTHER" id="PTHR35008:SF8">
    <property type="entry name" value="ALCOHOL DEHYDROGENASE CYTOCHROME C SUBUNIT"/>
    <property type="match status" value="1"/>
</dbReference>
<proteinExistence type="predicted"/>
<evidence type="ECO:0000256" key="2">
    <source>
        <dbReference type="ARBA" id="ARBA00022723"/>
    </source>
</evidence>
<keyword evidence="5" id="KW-0732">Signal</keyword>
<sequence>MKIKLFLAVIIFSPLLSKAQQKPNGKAIYTQRCMTCHQVDGTGAQNMIPPLIKTEYVLGDKTTLIKILLNGLSGEIKVNGDVYAGEMPSQAFLKDSEIAAVLSYVRNSFGNKAGLVTNAEVRKSRAANKKVID</sequence>
<dbReference type="InterPro" id="IPR036909">
    <property type="entry name" value="Cyt_c-like_dom_sf"/>
</dbReference>
<dbReference type="GO" id="GO:0046872">
    <property type="term" value="F:metal ion binding"/>
    <property type="evidence" value="ECO:0007669"/>
    <property type="project" value="UniProtKB-KW"/>
</dbReference>
<dbReference type="InterPro" id="IPR009056">
    <property type="entry name" value="Cyt_c-like_dom"/>
</dbReference>
<evidence type="ECO:0000256" key="1">
    <source>
        <dbReference type="ARBA" id="ARBA00022617"/>
    </source>
</evidence>
<dbReference type="RefSeq" id="WP_194112203.1">
    <property type="nucleotide sequence ID" value="NZ_JADFFL010000005.1"/>
</dbReference>
<evidence type="ECO:0000313" key="8">
    <source>
        <dbReference type="Proteomes" id="UP000622475"/>
    </source>
</evidence>
<keyword evidence="3 4" id="KW-0408">Iron</keyword>
<dbReference type="Pfam" id="PF00034">
    <property type="entry name" value="Cytochrom_C"/>
    <property type="match status" value="1"/>
</dbReference>
<protein>
    <submittedName>
        <fullName evidence="7">Cytochrome c</fullName>
    </submittedName>
</protein>
<organism evidence="7 8">
    <name type="scientific">Mucilaginibacter myungsuensis</name>
    <dbReference type="NCBI Taxonomy" id="649104"/>
    <lineage>
        <taxon>Bacteria</taxon>
        <taxon>Pseudomonadati</taxon>
        <taxon>Bacteroidota</taxon>
        <taxon>Sphingobacteriia</taxon>
        <taxon>Sphingobacteriales</taxon>
        <taxon>Sphingobacteriaceae</taxon>
        <taxon>Mucilaginibacter</taxon>
    </lineage>
</organism>
<name>A0A929KYU0_9SPHI</name>
<comment type="caution">
    <text evidence="7">The sequence shown here is derived from an EMBL/GenBank/DDBJ whole genome shotgun (WGS) entry which is preliminary data.</text>
</comment>
<accession>A0A929KYU0</accession>
<gene>
    <name evidence="7" type="ORF">IRJ16_13850</name>
</gene>
<evidence type="ECO:0000259" key="6">
    <source>
        <dbReference type="PROSITE" id="PS51007"/>
    </source>
</evidence>
<evidence type="ECO:0000256" key="4">
    <source>
        <dbReference type="PROSITE-ProRule" id="PRU00433"/>
    </source>
</evidence>
<keyword evidence="1 4" id="KW-0349">Heme</keyword>
<feature type="chain" id="PRO_5037932202" evidence="5">
    <location>
        <begin position="20"/>
        <end position="133"/>
    </location>
</feature>